<dbReference type="RefSeq" id="WP_408055778.1">
    <property type="nucleotide sequence ID" value="NZ_WHPN01000206.1"/>
</dbReference>
<dbReference type="SUPFAM" id="SSF56655">
    <property type="entry name" value="Carbohydrate phosphatase"/>
    <property type="match status" value="1"/>
</dbReference>
<accession>A0ABQ7FKQ1</accession>
<dbReference type="EMBL" id="WHPN01000206">
    <property type="protein sequence ID" value="KAF4409539.1"/>
    <property type="molecule type" value="Genomic_DNA"/>
</dbReference>
<sequence length="182" mass="19103">MAFREANDGATGWEVLPGAWAPGSETRVAAAIVQHAGRLLLDLRSQEEEGLAPSGAELGELGRRCAGALIRNRLLTTFPGDAVSLGKPPRKRVARRTWEVVPLDDAKAYGRPGCPYWAVHVALREPGRGVTAAVVSVPALCGTVTSTGSRSLWHHPGSPPGTAPILLHDGARGREAAVALGR</sequence>
<proteinExistence type="predicted"/>
<gene>
    <name evidence="1" type="ORF">GCU69_08400</name>
</gene>
<dbReference type="Proteomes" id="UP000621266">
    <property type="component" value="Unassembled WGS sequence"/>
</dbReference>
<evidence type="ECO:0008006" key="3">
    <source>
        <dbReference type="Google" id="ProtNLM"/>
    </source>
</evidence>
<evidence type="ECO:0000313" key="1">
    <source>
        <dbReference type="EMBL" id="KAF4409539.1"/>
    </source>
</evidence>
<protein>
    <recommendedName>
        <fullName evidence="3">NUDIX hydrolase</fullName>
    </recommendedName>
</protein>
<comment type="caution">
    <text evidence="1">The sequence shown here is derived from an EMBL/GenBank/DDBJ whole genome shotgun (WGS) entry which is preliminary data.</text>
</comment>
<organism evidence="1 2">
    <name type="scientific">Streptomyces lycii</name>
    <dbReference type="NCBI Taxonomy" id="2654337"/>
    <lineage>
        <taxon>Bacteria</taxon>
        <taxon>Bacillati</taxon>
        <taxon>Actinomycetota</taxon>
        <taxon>Actinomycetes</taxon>
        <taxon>Kitasatosporales</taxon>
        <taxon>Streptomycetaceae</taxon>
        <taxon>Streptomyces</taxon>
    </lineage>
</organism>
<keyword evidence="2" id="KW-1185">Reference proteome</keyword>
<name>A0ABQ7FKQ1_9ACTN</name>
<dbReference type="Gene3D" id="3.30.540.10">
    <property type="entry name" value="Fructose-1,6-Bisphosphatase, subunit A, domain 1"/>
    <property type="match status" value="1"/>
</dbReference>
<feature type="non-terminal residue" evidence="1">
    <location>
        <position position="182"/>
    </location>
</feature>
<reference evidence="1 2" key="1">
    <citation type="submission" date="2019-10" db="EMBL/GenBank/DDBJ databases">
        <title>Streptomyces tenebrisbrunneis sp.nov., an endogenous actinomycete isolated from of Lycium ruthenicum.</title>
        <authorList>
            <person name="Ma L."/>
        </authorList>
    </citation>
    <scope>NUCLEOTIDE SEQUENCE [LARGE SCALE GENOMIC DNA]</scope>
    <source>
        <strain evidence="1 2">TRM 66187</strain>
    </source>
</reference>
<evidence type="ECO:0000313" key="2">
    <source>
        <dbReference type="Proteomes" id="UP000621266"/>
    </source>
</evidence>